<sequence>MNNFFIIAAADNNQEIMDFLQKFQDWIQHADIWSWIWKNVVWAIVRGLYTLSSLAEKSVDTILTLGGFLNYGPIQNIYIAMQVIAGSVVAIMLIIVGYKKMFNSPIKIKQVVFRTVMVFCLMVELPGLMTWGLDISKQFFNESKTAGEATTTTSSLSFALIKDNTTDLAYVASKDFKPLEEGDTIINAPGQSGVIVPEKNTLTEEMFKQIPMSDVIIPKDAKEMGSRAEYLGYQMTYDYDGTLQAAKIENGFLDMFKEGVFRYPAQFPSIIMGLITLGLAYMMALFVLAQNMVELGFKKILFPLVAASDIETGQRTKVYLQDIFQALMVIPLTGISLRVFTIYYAFVATLGLNWFLFSIASVVGMLVCMNGTNTIAKHFGVDVGVKDGLKGMLMMMAAGKLGKDLVSGTGKTAKSVANKGLEATEEGFKQAKKSIRDTKDNIDKGANKIGESMGHLSERGVSGFVTDKKEAMKDAASAKKEAAKESIDSTVAKATKPIKDVKDNFNKGVDSGIVEGSTKNAKAKEPAPTTRDSVRNEDDPQQKGYGKVNPGKEQSFGNDNNNKGETNQFGNTKVATPKDSESNGISKSLAELKVDSSSKVEGKAEGGNMISTKPSDSKQDTLKAKLDNQSAIKGNSPTKIEVTPHGTPNLNAGTLSSNSTTTEGKSVSGSNGTTQQQVNVKNENQVKQDVQQVTNQNKQVSENYQTTTQNHTRQETTQTTNTTNQNNQSNKLANDNYDPVRPYISVGPGSKSSTGRSKGHGEFTVNFDDLFNGKE</sequence>
<feature type="compositionally biased region" description="Polar residues" evidence="1">
    <location>
        <begin position="646"/>
        <end position="674"/>
    </location>
</feature>
<feature type="compositionally biased region" description="Low complexity" evidence="1">
    <location>
        <begin position="705"/>
        <end position="730"/>
    </location>
</feature>
<comment type="caution">
    <text evidence="4">The sequence shown here is derived from an EMBL/GenBank/DDBJ whole genome shotgun (WGS) entry which is preliminary data.</text>
</comment>
<feature type="compositionally biased region" description="Basic and acidic residues" evidence="1">
    <location>
        <begin position="532"/>
        <end position="541"/>
    </location>
</feature>
<feature type="compositionally biased region" description="Basic and acidic residues" evidence="1">
    <location>
        <begin position="615"/>
        <end position="626"/>
    </location>
</feature>
<evidence type="ECO:0000256" key="1">
    <source>
        <dbReference type="SAM" id="MobiDB-lite"/>
    </source>
</evidence>
<proteinExistence type="predicted"/>
<dbReference type="EMBL" id="JALRMR010000014">
    <property type="protein sequence ID" value="MDT1974940.1"/>
    <property type="molecule type" value="Genomic_DNA"/>
</dbReference>
<dbReference type="AlphaFoldDB" id="A0AAW8RBA2"/>
<feature type="transmembrane region" description="Helical" evidence="2">
    <location>
        <begin position="352"/>
        <end position="369"/>
    </location>
</feature>
<dbReference type="InterPro" id="IPR058066">
    <property type="entry name" value="pXO2-14_N"/>
</dbReference>
<dbReference type="NCBIfam" id="NF045890">
    <property type="entry name" value="conj_pls20_p028"/>
    <property type="match status" value="1"/>
</dbReference>
<feature type="transmembrane region" description="Helical" evidence="2">
    <location>
        <begin position="111"/>
        <end position="133"/>
    </location>
</feature>
<feature type="compositionally biased region" description="Basic and acidic residues" evidence="1">
    <location>
        <begin position="590"/>
        <end position="604"/>
    </location>
</feature>
<dbReference type="InterPro" id="IPR058521">
    <property type="entry name" value="DUF8208"/>
</dbReference>
<feature type="region of interest" description="Disordered" evidence="1">
    <location>
        <begin position="502"/>
        <end position="686"/>
    </location>
</feature>
<feature type="compositionally biased region" description="Polar residues" evidence="1">
    <location>
        <begin position="555"/>
        <end position="574"/>
    </location>
</feature>
<dbReference type="Proteomes" id="UP001249945">
    <property type="component" value="Unassembled WGS sequence"/>
</dbReference>
<feature type="domain" description="DUF8208" evidence="3">
    <location>
        <begin position="29"/>
        <end position="393"/>
    </location>
</feature>
<keyword evidence="2" id="KW-0472">Membrane</keyword>
<accession>A0AAW8RBA2</accession>
<evidence type="ECO:0000256" key="2">
    <source>
        <dbReference type="SAM" id="Phobius"/>
    </source>
</evidence>
<keyword evidence="2" id="KW-0812">Transmembrane</keyword>
<name>A0AAW8RBA2_CARDV</name>
<evidence type="ECO:0000313" key="4">
    <source>
        <dbReference type="EMBL" id="MDT1974940.1"/>
    </source>
</evidence>
<feature type="transmembrane region" description="Helical" evidence="2">
    <location>
        <begin position="270"/>
        <end position="289"/>
    </location>
</feature>
<evidence type="ECO:0000259" key="3">
    <source>
        <dbReference type="Pfam" id="PF26635"/>
    </source>
</evidence>
<dbReference type="Pfam" id="PF26635">
    <property type="entry name" value="DUF8208"/>
    <property type="match status" value="1"/>
</dbReference>
<protein>
    <recommendedName>
        <fullName evidence="3">DUF8208 domain-containing protein</fullName>
    </recommendedName>
</protein>
<keyword evidence="2" id="KW-1133">Transmembrane helix</keyword>
<feature type="transmembrane region" description="Helical" evidence="2">
    <location>
        <begin position="77"/>
        <end position="99"/>
    </location>
</feature>
<reference evidence="4" key="1">
    <citation type="submission" date="2022-04" db="EMBL/GenBank/DDBJ databases">
        <title>Draft genome sequences of lactic acid bacteria (LAB) strains involved in meat spoilage.</title>
        <authorList>
            <person name="Palevich N."/>
        </authorList>
    </citation>
    <scope>NUCLEOTIDE SEQUENCE</scope>
    <source>
        <strain evidence="4">9-14</strain>
    </source>
</reference>
<feature type="compositionally biased region" description="Low complexity" evidence="1">
    <location>
        <begin position="675"/>
        <end position="686"/>
    </location>
</feature>
<evidence type="ECO:0000313" key="5">
    <source>
        <dbReference type="Proteomes" id="UP001249945"/>
    </source>
</evidence>
<gene>
    <name evidence="4" type="ORF">MX635_11095</name>
</gene>
<dbReference type="RefSeq" id="WP_311780764.1">
    <property type="nucleotide sequence ID" value="NZ_JALRMR010000014.1"/>
</dbReference>
<feature type="region of interest" description="Disordered" evidence="1">
    <location>
        <begin position="703"/>
        <end position="775"/>
    </location>
</feature>
<feature type="compositionally biased region" description="Polar residues" evidence="1">
    <location>
        <begin position="627"/>
        <end position="638"/>
    </location>
</feature>
<organism evidence="4 5">
    <name type="scientific">Carnobacterium divergens</name>
    <name type="common">Lactobacillus divergens</name>
    <dbReference type="NCBI Taxonomy" id="2748"/>
    <lineage>
        <taxon>Bacteria</taxon>
        <taxon>Bacillati</taxon>
        <taxon>Bacillota</taxon>
        <taxon>Bacilli</taxon>
        <taxon>Lactobacillales</taxon>
        <taxon>Carnobacteriaceae</taxon>
        <taxon>Carnobacterium</taxon>
    </lineage>
</organism>